<reference evidence="1 2" key="1">
    <citation type="journal article" date="2018" name="PLoS Genet.">
        <title>Population sequencing reveals clonal diversity and ancestral inbreeding in the grapevine cultivar Chardonnay.</title>
        <authorList>
            <person name="Roach M.J."/>
            <person name="Johnson D.L."/>
            <person name="Bohlmann J."/>
            <person name="van Vuuren H.J."/>
            <person name="Jones S.J."/>
            <person name="Pretorius I.S."/>
            <person name="Schmidt S.A."/>
            <person name="Borneman A.R."/>
        </authorList>
    </citation>
    <scope>NUCLEOTIDE SEQUENCE [LARGE SCALE GENOMIC DNA]</scope>
    <source>
        <strain evidence="2">cv. Chardonnay</strain>
        <tissue evidence="1">Leaf</tissue>
    </source>
</reference>
<protein>
    <submittedName>
        <fullName evidence="1">Uncharacterized protein</fullName>
    </submittedName>
</protein>
<accession>A0A438J705</accession>
<organism evidence="1 2">
    <name type="scientific">Vitis vinifera</name>
    <name type="common">Grape</name>
    <dbReference type="NCBI Taxonomy" id="29760"/>
    <lineage>
        <taxon>Eukaryota</taxon>
        <taxon>Viridiplantae</taxon>
        <taxon>Streptophyta</taxon>
        <taxon>Embryophyta</taxon>
        <taxon>Tracheophyta</taxon>
        <taxon>Spermatophyta</taxon>
        <taxon>Magnoliopsida</taxon>
        <taxon>eudicotyledons</taxon>
        <taxon>Gunneridae</taxon>
        <taxon>Pentapetalae</taxon>
        <taxon>rosids</taxon>
        <taxon>Vitales</taxon>
        <taxon>Vitaceae</taxon>
        <taxon>Viteae</taxon>
        <taxon>Vitis</taxon>
    </lineage>
</organism>
<gene>
    <name evidence="1" type="ORF">CK203_024940</name>
</gene>
<dbReference type="AlphaFoldDB" id="A0A438J705"/>
<sequence length="124" mass="13513">MKTNPSYATWDAEKLHDHGMAGEVFSEVHCGESQQNVMLGKKLSGPMENSTLLGTTVVASRSPNNQMTSQEFGVIIVINHATLMKPAGHYMGCQLIGSPLNGRLISKATLIVPLLKHMLPRHPH</sequence>
<comment type="caution">
    <text evidence="1">The sequence shown here is derived from an EMBL/GenBank/DDBJ whole genome shotgun (WGS) entry which is preliminary data.</text>
</comment>
<evidence type="ECO:0000313" key="2">
    <source>
        <dbReference type="Proteomes" id="UP000288805"/>
    </source>
</evidence>
<proteinExistence type="predicted"/>
<dbReference type="EMBL" id="QGNW01000059">
    <property type="protein sequence ID" value="RVX04737.1"/>
    <property type="molecule type" value="Genomic_DNA"/>
</dbReference>
<dbReference type="Proteomes" id="UP000288805">
    <property type="component" value="Unassembled WGS sequence"/>
</dbReference>
<evidence type="ECO:0000313" key="1">
    <source>
        <dbReference type="EMBL" id="RVX04737.1"/>
    </source>
</evidence>
<name>A0A438J705_VITVI</name>